<reference evidence="3 4" key="1">
    <citation type="journal article" date="2021" name="Elife">
        <title>Chloroplast acquisition without the gene transfer in kleptoplastic sea slugs, Plakobranchus ocellatus.</title>
        <authorList>
            <person name="Maeda T."/>
            <person name="Takahashi S."/>
            <person name="Yoshida T."/>
            <person name="Shimamura S."/>
            <person name="Takaki Y."/>
            <person name="Nagai Y."/>
            <person name="Toyoda A."/>
            <person name="Suzuki Y."/>
            <person name="Arimoto A."/>
            <person name="Ishii H."/>
            <person name="Satoh N."/>
            <person name="Nishiyama T."/>
            <person name="Hasebe M."/>
            <person name="Maruyama T."/>
            <person name="Minagawa J."/>
            <person name="Obokata J."/>
            <person name="Shigenobu S."/>
        </authorList>
    </citation>
    <scope>NUCLEOTIDE SEQUENCE [LARGE SCALE GENOMIC DNA]</scope>
</reference>
<proteinExistence type="predicted"/>
<dbReference type="Pfam" id="PF14580">
    <property type="entry name" value="LRR_9"/>
    <property type="match status" value="1"/>
</dbReference>
<evidence type="ECO:0000256" key="2">
    <source>
        <dbReference type="ARBA" id="ARBA00022737"/>
    </source>
</evidence>
<dbReference type="PANTHER" id="PTHR46652">
    <property type="entry name" value="LEUCINE-RICH REPEAT AND IQ DOMAIN-CONTAINING PROTEIN 1-RELATED"/>
    <property type="match status" value="1"/>
</dbReference>
<comment type="caution">
    <text evidence="3">The sequence shown here is derived from an EMBL/GenBank/DDBJ whole genome shotgun (WGS) entry which is preliminary data.</text>
</comment>
<dbReference type="PROSITE" id="PS51450">
    <property type="entry name" value="LRR"/>
    <property type="match status" value="4"/>
</dbReference>
<protein>
    <submittedName>
        <fullName evidence="3">Centrosomal protein of 97 kDa</fullName>
    </submittedName>
</protein>
<keyword evidence="1" id="KW-0433">Leucine-rich repeat</keyword>
<accession>A0AAV4JGH5</accession>
<name>A0AAV4JGH5_9GAST</name>
<dbReference type="Gene3D" id="3.80.10.10">
    <property type="entry name" value="Ribonuclease Inhibitor"/>
    <property type="match status" value="2"/>
</dbReference>
<dbReference type="SUPFAM" id="SSF52058">
    <property type="entry name" value="L domain-like"/>
    <property type="match status" value="1"/>
</dbReference>
<keyword evidence="2" id="KW-0677">Repeat</keyword>
<dbReference type="InterPro" id="IPR050836">
    <property type="entry name" value="SDS22/Internalin_LRR"/>
</dbReference>
<dbReference type="InterPro" id="IPR001611">
    <property type="entry name" value="Leu-rich_rpt"/>
</dbReference>
<keyword evidence="4" id="KW-1185">Reference proteome</keyword>
<evidence type="ECO:0000313" key="4">
    <source>
        <dbReference type="Proteomes" id="UP000762676"/>
    </source>
</evidence>
<dbReference type="SMART" id="SM00365">
    <property type="entry name" value="LRR_SD22"/>
    <property type="match status" value="4"/>
</dbReference>
<dbReference type="EMBL" id="BMAT01010167">
    <property type="protein sequence ID" value="GFS21466.1"/>
    <property type="molecule type" value="Genomic_DNA"/>
</dbReference>
<evidence type="ECO:0000256" key="1">
    <source>
        <dbReference type="ARBA" id="ARBA00022614"/>
    </source>
</evidence>
<evidence type="ECO:0000313" key="3">
    <source>
        <dbReference type="EMBL" id="GFS21466.1"/>
    </source>
</evidence>
<dbReference type="PANTHER" id="PTHR46652:SF3">
    <property type="entry name" value="LEUCINE-RICH REPEAT-CONTAINING PROTEIN 9"/>
    <property type="match status" value="1"/>
</dbReference>
<sequence length="202" mass="22168">MADREGYEILFAENISADENEADEELEGEVVDLEGQDLNHPLIPEGVDPKTLILDNNNIAKLENLGKCSRLSQLSAINNHIVRMSGVETVRTLTVLSLANNSIVSIEGLNDLQQLTWLDLSSNSIKIIENLPTGGKLHYIDLSDNDISLICGLGHLKELKTLLLHNNNISSLKSALHNLPQSLTVLSLADNSLCDLNEVKRL</sequence>
<organism evidence="3 4">
    <name type="scientific">Elysia marginata</name>
    <dbReference type="NCBI Taxonomy" id="1093978"/>
    <lineage>
        <taxon>Eukaryota</taxon>
        <taxon>Metazoa</taxon>
        <taxon>Spiralia</taxon>
        <taxon>Lophotrochozoa</taxon>
        <taxon>Mollusca</taxon>
        <taxon>Gastropoda</taxon>
        <taxon>Heterobranchia</taxon>
        <taxon>Euthyneura</taxon>
        <taxon>Panpulmonata</taxon>
        <taxon>Sacoglossa</taxon>
        <taxon>Placobranchoidea</taxon>
        <taxon>Plakobranchidae</taxon>
        <taxon>Elysia</taxon>
    </lineage>
</organism>
<gene>
    <name evidence="3" type="ORF">ElyMa_005083300</name>
</gene>
<dbReference type="InterPro" id="IPR032675">
    <property type="entry name" value="LRR_dom_sf"/>
</dbReference>
<dbReference type="Proteomes" id="UP000762676">
    <property type="component" value="Unassembled WGS sequence"/>
</dbReference>
<dbReference type="AlphaFoldDB" id="A0AAV4JGH5"/>